<evidence type="ECO:0000313" key="1">
    <source>
        <dbReference type="EMBL" id="AYV84318.1"/>
    </source>
</evidence>
<reference evidence="1" key="1">
    <citation type="submission" date="2018-10" db="EMBL/GenBank/DDBJ databases">
        <title>Hidden diversity of soil giant viruses.</title>
        <authorList>
            <person name="Schulz F."/>
            <person name="Alteio L."/>
            <person name="Goudeau D."/>
            <person name="Ryan E.M."/>
            <person name="Malmstrom R.R."/>
            <person name="Blanchard J."/>
            <person name="Woyke T."/>
        </authorList>
    </citation>
    <scope>NUCLEOTIDE SEQUENCE</scope>
    <source>
        <strain evidence="1">HYV1</strain>
    </source>
</reference>
<name>A0A3G5AAQ6_9VIRU</name>
<dbReference type="EMBL" id="MK072404">
    <property type="protein sequence ID" value="AYV84318.1"/>
    <property type="molecule type" value="Genomic_DNA"/>
</dbReference>
<accession>A0A3G5AAQ6</accession>
<proteinExistence type="predicted"/>
<protein>
    <submittedName>
        <fullName evidence="1">Uncharacterized protein</fullName>
    </submittedName>
</protein>
<organism evidence="1">
    <name type="scientific">Hyperionvirus sp</name>
    <dbReference type="NCBI Taxonomy" id="2487770"/>
    <lineage>
        <taxon>Viruses</taxon>
        <taxon>Varidnaviria</taxon>
        <taxon>Bamfordvirae</taxon>
        <taxon>Nucleocytoviricota</taxon>
        <taxon>Megaviricetes</taxon>
        <taxon>Imitervirales</taxon>
        <taxon>Mimiviridae</taxon>
        <taxon>Klosneuvirinae</taxon>
    </lineage>
</organism>
<gene>
    <name evidence="1" type="ORF">Hyperionvirus22_19</name>
</gene>
<sequence>MTHGRFVMNVDQKNTQFALNTSTNVPYAIKKQFSNQKRKTIANPAK</sequence>